<organism evidence="8 9">
    <name type="scientific">Actinopolyspora erythraea</name>
    <dbReference type="NCBI Taxonomy" id="414996"/>
    <lineage>
        <taxon>Bacteria</taxon>
        <taxon>Bacillati</taxon>
        <taxon>Actinomycetota</taxon>
        <taxon>Actinomycetes</taxon>
        <taxon>Actinopolysporales</taxon>
        <taxon>Actinopolysporaceae</taxon>
        <taxon>Actinopolyspora</taxon>
    </lineage>
</organism>
<evidence type="ECO:0000259" key="7">
    <source>
        <dbReference type="Pfam" id="PF12851"/>
    </source>
</evidence>
<keyword evidence="9" id="KW-1185">Reference proteome</keyword>
<dbReference type="RefSeq" id="WP_043578769.1">
    <property type="nucleotide sequence ID" value="NZ_KN214181.1"/>
</dbReference>
<dbReference type="Proteomes" id="UP000029737">
    <property type="component" value="Unassembled WGS sequence"/>
</dbReference>
<evidence type="ECO:0000256" key="2">
    <source>
        <dbReference type="ARBA" id="ARBA00022723"/>
    </source>
</evidence>
<name>A0ABR4WYM9_9ACTN</name>
<accession>A0ABR4WYM9</accession>
<dbReference type="Pfam" id="PF12851">
    <property type="entry name" value="Tet_JBP"/>
    <property type="match status" value="1"/>
</dbReference>
<comment type="caution">
    <text evidence="8">The sequence shown here is derived from an EMBL/GenBank/DDBJ whole genome shotgun (WGS) entry which is preliminary data.</text>
</comment>
<feature type="region of interest" description="Disordered" evidence="6">
    <location>
        <begin position="281"/>
        <end position="307"/>
    </location>
</feature>
<protein>
    <recommendedName>
        <fullName evidence="7">2OGFeDO JBP1/TET oxygenase domain-containing protein</fullName>
    </recommendedName>
</protein>
<reference evidence="8 9" key="1">
    <citation type="journal article" date="2014" name="PLoS ONE">
        <title>Identification and Characterization of a New Erythromycin Biosynthetic Gene Cluster in Actinopolyspora erythraea YIM90600, a Novel Erythronolide-Producing Halophilic Actinomycete Isolated from Salt Field.</title>
        <authorList>
            <person name="Chen D."/>
            <person name="Feng J."/>
            <person name="Huang L."/>
            <person name="Zhang Q."/>
            <person name="Wu J."/>
            <person name="Zhu X."/>
            <person name="Duan Y."/>
            <person name="Xu Z."/>
        </authorList>
    </citation>
    <scope>NUCLEOTIDE SEQUENCE [LARGE SCALE GENOMIC DNA]</scope>
    <source>
        <strain evidence="8 9">YIM90600</strain>
    </source>
</reference>
<evidence type="ECO:0000256" key="3">
    <source>
        <dbReference type="ARBA" id="ARBA00022964"/>
    </source>
</evidence>
<evidence type="ECO:0000256" key="1">
    <source>
        <dbReference type="ARBA" id="ARBA00001954"/>
    </source>
</evidence>
<keyword evidence="3" id="KW-0223">Dioxygenase</keyword>
<evidence type="ECO:0000256" key="4">
    <source>
        <dbReference type="ARBA" id="ARBA00023002"/>
    </source>
</evidence>
<keyword evidence="5" id="KW-0408">Iron</keyword>
<evidence type="ECO:0000256" key="6">
    <source>
        <dbReference type="SAM" id="MobiDB-lite"/>
    </source>
</evidence>
<feature type="domain" description="2OGFeDO JBP1/TET oxygenase" evidence="7">
    <location>
        <begin position="119"/>
        <end position="273"/>
    </location>
</feature>
<evidence type="ECO:0000313" key="8">
    <source>
        <dbReference type="EMBL" id="KGI79323.1"/>
    </source>
</evidence>
<dbReference type="InterPro" id="IPR024779">
    <property type="entry name" value="2OGFeDO_JBP1/TET_oxygenase_dom"/>
</dbReference>
<proteinExistence type="predicted"/>
<feature type="region of interest" description="Disordered" evidence="6">
    <location>
        <begin position="74"/>
        <end position="100"/>
    </location>
</feature>
<keyword evidence="2" id="KW-0479">Metal-binding</keyword>
<evidence type="ECO:0000313" key="9">
    <source>
        <dbReference type="Proteomes" id="UP000029737"/>
    </source>
</evidence>
<comment type="cofactor">
    <cofactor evidence="1">
        <name>Fe(2+)</name>
        <dbReference type="ChEBI" id="CHEBI:29033"/>
    </cofactor>
</comment>
<dbReference type="Gene3D" id="3.60.130.30">
    <property type="match status" value="1"/>
</dbReference>
<dbReference type="EMBL" id="JPMV01000046">
    <property type="protein sequence ID" value="KGI79323.1"/>
    <property type="molecule type" value="Genomic_DNA"/>
</dbReference>
<sequence length="307" mass="33863">MIDLRLRTRLADEALTDLAGKVLGFDDYDVLLTGPTFVRMPNGRPLCCYLPGALTDAITDDIYDVLHSLKTQKTSNRGLASGTRRMRRGSGDQVASRTEARSIPSSVIGAVDPMGQTLYCRLTAWTGRNLPQWEQLHPLLRAIATHYQRHVPDRYANQMAYVRDTDPAWVVEGTPFTTVTCNNSYPTGVHTDKGDLDAGFSTLACLRRGEFTGGQLVFPQFRVAVDMADGDLMLMDAHQWHGNVPIHCACGTQLNGPCPDCSAERISVVAYYRTRMAECGSPEEERDKAMERADRKLSPDSFASSAG</sequence>
<evidence type="ECO:0000256" key="5">
    <source>
        <dbReference type="ARBA" id="ARBA00023004"/>
    </source>
</evidence>
<gene>
    <name evidence="8" type="ORF">IL38_23725</name>
</gene>
<keyword evidence="4" id="KW-0560">Oxidoreductase</keyword>
<feature type="compositionally biased region" description="Basic and acidic residues" evidence="6">
    <location>
        <begin position="283"/>
        <end position="298"/>
    </location>
</feature>
<dbReference type="CDD" id="cd20331">
    <property type="entry name" value="JBP-like"/>
    <property type="match status" value="1"/>
</dbReference>